<name>A0ABV7YPR7_9BACT</name>
<sequence>MNNTKQLGIWMDHSEANLIDLNAAENCYTIDSKFTYEVKDEAIRNSEHVMHNKEQQMHEAFYKEIGSVILKYDDVLLFGPTKAKTELHNYLQKDSHYKDIKIEVEAADKMTDNEKNARVKSHFEKQ</sequence>
<protein>
    <submittedName>
        <fullName evidence="1">Uncharacterized protein</fullName>
    </submittedName>
</protein>
<reference evidence="2" key="1">
    <citation type="journal article" date="2019" name="Int. J. Syst. Evol. Microbiol.">
        <title>The Global Catalogue of Microorganisms (GCM) 10K type strain sequencing project: providing services to taxonomists for standard genome sequencing and annotation.</title>
        <authorList>
            <consortium name="The Broad Institute Genomics Platform"/>
            <consortium name="The Broad Institute Genome Sequencing Center for Infectious Disease"/>
            <person name="Wu L."/>
            <person name="Ma J."/>
        </authorList>
    </citation>
    <scope>NUCLEOTIDE SEQUENCE [LARGE SCALE GENOMIC DNA]</scope>
    <source>
        <strain evidence="2">CECT 7956</strain>
    </source>
</reference>
<dbReference type="EMBL" id="JBHRYQ010000001">
    <property type="protein sequence ID" value="MFC3809334.1"/>
    <property type="molecule type" value="Genomic_DNA"/>
</dbReference>
<dbReference type="Gene3D" id="3.30.420.60">
    <property type="entry name" value="eRF1 domain 2"/>
    <property type="match status" value="1"/>
</dbReference>
<proteinExistence type="predicted"/>
<keyword evidence="2" id="KW-1185">Reference proteome</keyword>
<dbReference type="Proteomes" id="UP001595616">
    <property type="component" value="Unassembled WGS sequence"/>
</dbReference>
<accession>A0ABV7YPR7</accession>
<dbReference type="InterPro" id="IPR042226">
    <property type="entry name" value="eFR1_2_sf"/>
</dbReference>
<evidence type="ECO:0000313" key="1">
    <source>
        <dbReference type="EMBL" id="MFC3809334.1"/>
    </source>
</evidence>
<dbReference type="SUPFAM" id="SSF53137">
    <property type="entry name" value="Translational machinery components"/>
    <property type="match status" value="1"/>
</dbReference>
<comment type="caution">
    <text evidence="1">The sequence shown here is derived from an EMBL/GenBank/DDBJ whole genome shotgun (WGS) entry which is preliminary data.</text>
</comment>
<organism evidence="1 2">
    <name type="scientific">Lacihabitans lacunae</name>
    <dbReference type="NCBI Taxonomy" id="1028214"/>
    <lineage>
        <taxon>Bacteria</taxon>
        <taxon>Pseudomonadati</taxon>
        <taxon>Bacteroidota</taxon>
        <taxon>Cytophagia</taxon>
        <taxon>Cytophagales</taxon>
        <taxon>Leadbetterellaceae</taxon>
        <taxon>Lacihabitans</taxon>
    </lineage>
</organism>
<gene>
    <name evidence="1" type="ORF">ACFOOI_01590</name>
</gene>
<dbReference type="RefSeq" id="WP_379834242.1">
    <property type="nucleotide sequence ID" value="NZ_JBHRYQ010000001.1"/>
</dbReference>
<evidence type="ECO:0000313" key="2">
    <source>
        <dbReference type="Proteomes" id="UP001595616"/>
    </source>
</evidence>